<dbReference type="Proteomes" id="UP001313282">
    <property type="component" value="Unassembled WGS sequence"/>
</dbReference>
<organism evidence="1 2">
    <name type="scientific">Orbilia javanica</name>
    <dbReference type="NCBI Taxonomy" id="47235"/>
    <lineage>
        <taxon>Eukaryota</taxon>
        <taxon>Fungi</taxon>
        <taxon>Dikarya</taxon>
        <taxon>Ascomycota</taxon>
        <taxon>Pezizomycotina</taxon>
        <taxon>Orbiliomycetes</taxon>
        <taxon>Orbiliales</taxon>
        <taxon>Orbiliaceae</taxon>
        <taxon>Orbilia</taxon>
    </lineage>
</organism>
<dbReference type="EMBL" id="JAVHNR010000001">
    <property type="protein sequence ID" value="KAK6356734.1"/>
    <property type="molecule type" value="Genomic_DNA"/>
</dbReference>
<evidence type="ECO:0000313" key="1">
    <source>
        <dbReference type="EMBL" id="KAK6356734.1"/>
    </source>
</evidence>
<comment type="caution">
    <text evidence="1">The sequence shown here is derived from an EMBL/GenBank/DDBJ whole genome shotgun (WGS) entry which is preliminary data.</text>
</comment>
<evidence type="ECO:0000313" key="2">
    <source>
        <dbReference type="Proteomes" id="UP001313282"/>
    </source>
</evidence>
<protein>
    <submittedName>
        <fullName evidence="1">Uncharacterized protein</fullName>
    </submittedName>
</protein>
<name>A0AAN8NH12_9PEZI</name>
<gene>
    <name evidence="1" type="ORF">TWF718_001076</name>
</gene>
<sequence>MDHSLNKLDIEGQYRLLSSLTDKTSLKNFCEAFPQYQRTYYTLTDRFESIDSNWLFEDSLNYLRESVWIAHYRGTLNRWSTSTAEIKESIDQYVAFEVSGMSMDPPQWHRSDSCYDLPIENIKDKLIANHRYILKLYRHMVGYELNKRDATENDGAVRHTISASIQQPGKASKFRIWPTVDEERKFVQALYRLWVLALMSCEHKEPLDRSLWLGCVMGIWNKDFWGSMHVMSVQKIIYEAIGLAIDEVIYKDSARATSKDEIVKIDTEMLGPAFKAKIASASLLHDFPALIPNWFQAAGTAFNRQKREEHVGQIREFLKRDVCIGRDVPLANLYIFDTPSEFYTPNLAGGRYINQEIIYQRVSRRGAALEAMPHSGSILWIQIDDVNDPATSSLDLTVAIWDNWRCKTWGFKNPSFIRTNVSVAS</sequence>
<reference evidence="1 2" key="1">
    <citation type="submission" date="2019-10" db="EMBL/GenBank/DDBJ databases">
        <authorList>
            <person name="Palmer J.M."/>
        </authorList>
    </citation>
    <scope>NUCLEOTIDE SEQUENCE [LARGE SCALE GENOMIC DNA]</scope>
    <source>
        <strain evidence="1 2">TWF718</strain>
    </source>
</reference>
<accession>A0AAN8NH12</accession>
<proteinExistence type="predicted"/>
<dbReference type="AlphaFoldDB" id="A0AAN8NH12"/>
<keyword evidence="2" id="KW-1185">Reference proteome</keyword>